<dbReference type="Proteomes" id="UP000499080">
    <property type="component" value="Unassembled WGS sequence"/>
</dbReference>
<keyword evidence="2" id="KW-1185">Reference proteome</keyword>
<dbReference type="EMBL" id="BGPR01000546">
    <property type="protein sequence ID" value="GBM25805.1"/>
    <property type="molecule type" value="Genomic_DNA"/>
</dbReference>
<reference evidence="1 2" key="1">
    <citation type="journal article" date="2019" name="Sci. Rep.">
        <title>Orb-weaving spider Araneus ventricosus genome elucidates the spidroin gene catalogue.</title>
        <authorList>
            <person name="Kono N."/>
            <person name="Nakamura H."/>
            <person name="Ohtoshi R."/>
            <person name="Moran D.A.P."/>
            <person name="Shinohara A."/>
            <person name="Yoshida Y."/>
            <person name="Fujiwara M."/>
            <person name="Mori M."/>
            <person name="Tomita M."/>
            <person name="Arakawa K."/>
        </authorList>
    </citation>
    <scope>NUCLEOTIDE SEQUENCE [LARGE SCALE GENOMIC DNA]</scope>
</reference>
<organism evidence="1 2">
    <name type="scientific">Araneus ventricosus</name>
    <name type="common">Orbweaver spider</name>
    <name type="synonym">Epeira ventricosa</name>
    <dbReference type="NCBI Taxonomy" id="182803"/>
    <lineage>
        <taxon>Eukaryota</taxon>
        <taxon>Metazoa</taxon>
        <taxon>Ecdysozoa</taxon>
        <taxon>Arthropoda</taxon>
        <taxon>Chelicerata</taxon>
        <taxon>Arachnida</taxon>
        <taxon>Araneae</taxon>
        <taxon>Araneomorphae</taxon>
        <taxon>Entelegynae</taxon>
        <taxon>Araneoidea</taxon>
        <taxon>Araneidae</taxon>
        <taxon>Araneus</taxon>
    </lineage>
</organism>
<evidence type="ECO:0000313" key="2">
    <source>
        <dbReference type="Proteomes" id="UP000499080"/>
    </source>
</evidence>
<dbReference type="AlphaFoldDB" id="A0A4Y2ED89"/>
<proteinExistence type="predicted"/>
<sequence length="107" mass="12192">MDGGKTLGPSCSFLKQNMKRGRKNTMFQVPFTISKPLMTIGEKKWYYAPALLTLATPLRNVMQSCAPAANESKLHSFQQYLNSQSHIHNQREWSKLSRVLPTHAENK</sequence>
<evidence type="ECO:0000313" key="1">
    <source>
        <dbReference type="EMBL" id="GBM25805.1"/>
    </source>
</evidence>
<protein>
    <submittedName>
        <fullName evidence="1">Uncharacterized protein</fullName>
    </submittedName>
</protein>
<accession>A0A4Y2ED89</accession>
<name>A0A4Y2ED89_ARAVE</name>
<comment type="caution">
    <text evidence="1">The sequence shown here is derived from an EMBL/GenBank/DDBJ whole genome shotgun (WGS) entry which is preliminary data.</text>
</comment>
<gene>
    <name evidence="1" type="ORF">AVEN_188401_1</name>
</gene>